<keyword evidence="2" id="KW-1185">Reference proteome</keyword>
<reference evidence="1 2" key="1">
    <citation type="submission" date="2019-08" db="EMBL/GenBank/DDBJ databases">
        <title>A chromosome-level genome assembly, high-density linkage maps, and genome scans reveal the genomic architecture of hybrid incompatibilities underlying speciation via character displacement in darters (Percidae: Etheostominae).</title>
        <authorList>
            <person name="Moran R.L."/>
            <person name="Catchen J.M."/>
            <person name="Fuller R.C."/>
        </authorList>
    </citation>
    <scope>NUCLEOTIDE SEQUENCE [LARGE SCALE GENOMIC DNA]</scope>
    <source>
        <strain evidence="1">EspeVRDwgs_2016</strain>
        <tissue evidence="1">Muscle</tissue>
    </source>
</reference>
<dbReference type="PANTHER" id="PTHR31025">
    <property type="entry name" value="SI:CH211-196P9.1-RELATED"/>
    <property type="match status" value="1"/>
</dbReference>
<dbReference type="PANTHER" id="PTHR31025:SF25">
    <property type="entry name" value="ZINC FINGER (C2H2)-60"/>
    <property type="match status" value="1"/>
</dbReference>
<evidence type="ECO:0000313" key="2">
    <source>
        <dbReference type="Proteomes" id="UP000327493"/>
    </source>
</evidence>
<accession>A0A5J5DJ39</accession>
<name>A0A5J5DJ39_9PERO</name>
<dbReference type="EMBL" id="VOFY01000004">
    <property type="protein sequence ID" value="KAA8593229.1"/>
    <property type="molecule type" value="Genomic_DNA"/>
</dbReference>
<feature type="non-terminal residue" evidence="1">
    <location>
        <position position="192"/>
    </location>
</feature>
<dbReference type="Proteomes" id="UP000327493">
    <property type="component" value="Chromosome 4"/>
</dbReference>
<comment type="caution">
    <text evidence="1">The sequence shown here is derived from an EMBL/GenBank/DDBJ whole genome shotgun (WGS) entry which is preliminary data.</text>
</comment>
<gene>
    <name evidence="1" type="ORF">FQN60_009345</name>
</gene>
<dbReference type="AlphaFoldDB" id="A0A5J5DJ39"/>
<proteinExistence type="predicted"/>
<protein>
    <recommendedName>
        <fullName evidence="3">PB1 domain-containing protein</fullName>
    </recommendedName>
</protein>
<sequence length="192" mass="22220">MGTPAKLRIIFGDDDIRKLILPAGIPSSLTDLICAIRDSFDIPGDFSVHYQDMDFNGSFNGLYGWQQRMKWKMGNYRAKLRGRQLACPELEVNSLKRQRSNENGSSKGIKKPKKAEVNYLPPLPIGDTEATLEKERVDMLQEIKKKNNERIISEKMERSFSFRRQEVIKEEFKRITTEFGISLQREAQCFLI</sequence>
<organism evidence="1 2">
    <name type="scientific">Etheostoma spectabile</name>
    <name type="common">orangethroat darter</name>
    <dbReference type="NCBI Taxonomy" id="54343"/>
    <lineage>
        <taxon>Eukaryota</taxon>
        <taxon>Metazoa</taxon>
        <taxon>Chordata</taxon>
        <taxon>Craniata</taxon>
        <taxon>Vertebrata</taxon>
        <taxon>Euteleostomi</taxon>
        <taxon>Actinopterygii</taxon>
        <taxon>Neopterygii</taxon>
        <taxon>Teleostei</taxon>
        <taxon>Neoteleostei</taxon>
        <taxon>Acanthomorphata</taxon>
        <taxon>Eupercaria</taxon>
        <taxon>Perciformes</taxon>
        <taxon>Percoidei</taxon>
        <taxon>Percidae</taxon>
        <taxon>Etheostomatinae</taxon>
        <taxon>Etheostoma</taxon>
    </lineage>
</organism>
<evidence type="ECO:0000313" key="1">
    <source>
        <dbReference type="EMBL" id="KAA8593229.1"/>
    </source>
</evidence>
<evidence type="ECO:0008006" key="3">
    <source>
        <dbReference type="Google" id="ProtNLM"/>
    </source>
</evidence>